<dbReference type="EMBL" id="NPEF02000002">
    <property type="protein sequence ID" value="MDV6234600.1"/>
    <property type="molecule type" value="Genomic_DNA"/>
</dbReference>
<name>A0A2N0B6A8_9LEPT</name>
<dbReference type="InterPro" id="IPR029058">
    <property type="entry name" value="AB_hydrolase_fold"/>
</dbReference>
<comment type="similarity">
    <text evidence="1">Belongs to the peptidase S33 family.</text>
</comment>
<keyword evidence="6" id="KW-1185">Reference proteome</keyword>
<dbReference type="InterPro" id="IPR002410">
    <property type="entry name" value="Peptidase_S33"/>
</dbReference>
<dbReference type="GO" id="GO:0006508">
    <property type="term" value="P:proteolysis"/>
    <property type="evidence" value="ECO:0007669"/>
    <property type="project" value="InterPro"/>
</dbReference>
<evidence type="ECO:0000313" key="5">
    <source>
        <dbReference type="EMBL" id="PJZ92087.1"/>
    </source>
</evidence>
<dbReference type="RefSeq" id="WP_100747652.1">
    <property type="nucleotide sequence ID" value="NZ_NPEF02000002.1"/>
</dbReference>
<dbReference type="InterPro" id="IPR050266">
    <property type="entry name" value="AB_hydrolase_sf"/>
</dbReference>
<dbReference type="PANTHER" id="PTHR43798">
    <property type="entry name" value="MONOACYLGLYCEROL LIPASE"/>
    <property type="match status" value="1"/>
</dbReference>
<dbReference type="Proteomes" id="UP000232122">
    <property type="component" value="Unassembled WGS sequence"/>
</dbReference>
<dbReference type="GO" id="GO:0016020">
    <property type="term" value="C:membrane"/>
    <property type="evidence" value="ECO:0007669"/>
    <property type="project" value="TreeGrafter"/>
</dbReference>
<comment type="caution">
    <text evidence="5">The sequence shown here is derived from an EMBL/GenBank/DDBJ whole genome shotgun (WGS) entry which is preliminary data.</text>
</comment>
<dbReference type="Gene3D" id="3.40.50.1820">
    <property type="entry name" value="alpha/beta hydrolase"/>
    <property type="match status" value="1"/>
</dbReference>
<proteinExistence type="inferred from homology"/>
<dbReference type="PANTHER" id="PTHR43798:SF33">
    <property type="entry name" value="HYDROLASE, PUTATIVE (AFU_ORTHOLOGUE AFUA_2G14860)-RELATED"/>
    <property type="match status" value="1"/>
</dbReference>
<dbReference type="EMBL" id="NPEF01000174">
    <property type="protein sequence ID" value="PJZ92087.1"/>
    <property type="molecule type" value="Genomic_DNA"/>
</dbReference>
<accession>A0A2N0B6A8</accession>
<dbReference type="GO" id="GO:0008233">
    <property type="term" value="F:peptidase activity"/>
    <property type="evidence" value="ECO:0007669"/>
    <property type="project" value="InterPro"/>
</dbReference>
<sequence>MKPFFLFRCFVIFLVLFSVSECRLPEDLKKKPEESLNGLKESGAYPKERFFEIEGRIVYAVSIGCESENKNILIFIHGSPGAWNNYAWYLGDRDLRKSFCILSFDRPGFGKSGAGGPIADVEAQARILNRAIRSFEAPLFQGKKILLVGHSYGGPIAAKIASEEKDPSRIGLLLLAAPLSSEAEEVQWYNRIADWNWMKRILPEEINNSNDEMLPLKSQLLALETSWKRIRCRTVLIHGKEDSLVPFSNAEYLKTILPETILRTVEIEDEDHFIPWTQKDRIRTTILDFFRS</sequence>
<feature type="domain" description="AB hydrolase-1" evidence="3">
    <location>
        <begin position="73"/>
        <end position="275"/>
    </location>
</feature>
<dbReference type="Pfam" id="PF12697">
    <property type="entry name" value="Abhydrolase_6"/>
    <property type="match status" value="1"/>
</dbReference>
<gene>
    <name evidence="4" type="ORF">CH379_003030</name>
    <name evidence="5" type="ORF">CH379_15110</name>
</gene>
<keyword evidence="2 5" id="KW-0378">Hydrolase</keyword>
<accession>A0A2N0BIB0</accession>
<reference evidence="4" key="3">
    <citation type="submission" date="2023-10" db="EMBL/GenBank/DDBJ databases">
        <authorList>
            <person name="Picardeau M."/>
            <person name="Thibeaux R."/>
        </authorList>
    </citation>
    <scope>NUCLEOTIDE SEQUENCE</scope>
    <source>
        <strain evidence="4">ATI7-C-A5</strain>
    </source>
</reference>
<evidence type="ECO:0000313" key="6">
    <source>
        <dbReference type="Proteomes" id="UP000232122"/>
    </source>
</evidence>
<reference evidence="5" key="1">
    <citation type="submission" date="2017-07" db="EMBL/GenBank/DDBJ databases">
        <title>Leptospira spp. isolated from tropical soils.</title>
        <authorList>
            <person name="Thibeaux R."/>
            <person name="Iraola G."/>
            <person name="Ferres I."/>
            <person name="Bierque E."/>
            <person name="Girault D."/>
            <person name="Soupe-Gilbert M.-E."/>
            <person name="Picardeau M."/>
            <person name="Goarant C."/>
        </authorList>
    </citation>
    <scope>NUCLEOTIDE SEQUENCE [LARGE SCALE GENOMIC DNA]</scope>
    <source>
        <strain evidence="5">ATI7-C-A5</strain>
    </source>
</reference>
<evidence type="ECO:0000256" key="2">
    <source>
        <dbReference type="ARBA" id="ARBA00022801"/>
    </source>
</evidence>
<dbReference type="AlphaFoldDB" id="A0A2N0B6A8"/>
<dbReference type="InterPro" id="IPR000073">
    <property type="entry name" value="AB_hydrolase_1"/>
</dbReference>
<evidence type="ECO:0000256" key="1">
    <source>
        <dbReference type="ARBA" id="ARBA00010088"/>
    </source>
</evidence>
<dbReference type="PRINTS" id="PR00793">
    <property type="entry name" value="PROAMNOPTASE"/>
</dbReference>
<evidence type="ECO:0000313" key="4">
    <source>
        <dbReference type="EMBL" id="MDV6234600.1"/>
    </source>
</evidence>
<evidence type="ECO:0000259" key="3">
    <source>
        <dbReference type="Pfam" id="PF12697"/>
    </source>
</evidence>
<reference evidence="4 6" key="2">
    <citation type="journal article" date="2018" name="Microb. Genom.">
        <title>Deciphering the unexplored Leptospira diversity from soils uncovers genomic evolution to virulence.</title>
        <authorList>
            <person name="Thibeaux R."/>
            <person name="Iraola G."/>
            <person name="Ferres I."/>
            <person name="Bierque E."/>
            <person name="Girault D."/>
            <person name="Soupe-Gilbert M.E."/>
            <person name="Picardeau M."/>
            <person name="Goarant C."/>
        </authorList>
    </citation>
    <scope>NUCLEOTIDE SEQUENCE [LARGE SCALE GENOMIC DNA]</scope>
    <source>
        <strain evidence="4 6">ATI7-C-A5</strain>
    </source>
</reference>
<dbReference type="SUPFAM" id="SSF53474">
    <property type="entry name" value="alpha/beta-Hydrolases"/>
    <property type="match status" value="1"/>
</dbReference>
<protein>
    <submittedName>
        <fullName evidence="5">Alpha/beta hydrolase</fullName>
    </submittedName>
</protein>
<dbReference type="OrthoDB" id="9779853at2"/>
<organism evidence="5">
    <name type="scientific">Leptospira ellisii</name>
    <dbReference type="NCBI Taxonomy" id="2023197"/>
    <lineage>
        <taxon>Bacteria</taxon>
        <taxon>Pseudomonadati</taxon>
        <taxon>Spirochaetota</taxon>
        <taxon>Spirochaetia</taxon>
        <taxon>Leptospirales</taxon>
        <taxon>Leptospiraceae</taxon>
        <taxon>Leptospira</taxon>
    </lineage>
</organism>